<dbReference type="SMART" id="SM00854">
    <property type="entry name" value="PGA_cap"/>
    <property type="match status" value="1"/>
</dbReference>
<protein>
    <submittedName>
        <fullName evidence="4">AmmeMemoRadiSam system protein B</fullName>
    </submittedName>
</protein>
<dbReference type="EMBL" id="MGJP01000058">
    <property type="protein sequence ID" value="OGN08610.1"/>
    <property type="molecule type" value="Genomic_DNA"/>
</dbReference>
<dbReference type="InterPro" id="IPR029052">
    <property type="entry name" value="Metallo-depent_PP-like"/>
</dbReference>
<gene>
    <name evidence="4" type="ORF">A3J46_02815</name>
</gene>
<feature type="domain" description="Capsule synthesis protein CapA" evidence="3">
    <location>
        <begin position="308"/>
        <end position="545"/>
    </location>
</feature>
<dbReference type="Pfam" id="PF09587">
    <property type="entry name" value="PGA_cap"/>
    <property type="match status" value="1"/>
</dbReference>
<keyword evidence="2" id="KW-0812">Transmembrane</keyword>
<dbReference type="PANTHER" id="PTHR33393:SF11">
    <property type="entry name" value="POLYGLUTAMINE SYNTHESIS ACCESSORY PROTEIN RV0574C-RELATED"/>
    <property type="match status" value="1"/>
</dbReference>
<dbReference type="CDD" id="cd07361">
    <property type="entry name" value="MEMO_like"/>
    <property type="match status" value="1"/>
</dbReference>
<accession>A0A1F8F7Q9</accession>
<dbReference type="InterPro" id="IPR002737">
    <property type="entry name" value="MEMO1_fam"/>
</dbReference>
<evidence type="ECO:0000313" key="4">
    <source>
        <dbReference type="EMBL" id="OGN08610.1"/>
    </source>
</evidence>
<dbReference type="Gene3D" id="3.60.21.10">
    <property type="match status" value="1"/>
</dbReference>
<proteinExistence type="inferred from homology"/>
<dbReference type="InterPro" id="IPR019079">
    <property type="entry name" value="Capsule_synth_CapA"/>
</dbReference>
<evidence type="ECO:0000256" key="2">
    <source>
        <dbReference type="SAM" id="Phobius"/>
    </source>
</evidence>
<dbReference type="InterPro" id="IPR052169">
    <property type="entry name" value="CW_Biosynth-Accessory"/>
</dbReference>
<dbReference type="SUPFAM" id="SSF53213">
    <property type="entry name" value="LigB-like"/>
    <property type="match status" value="1"/>
</dbReference>
<organism evidence="4 5">
    <name type="scientific">Candidatus Yanofskybacteria bacterium RIFCSPHIGHO2_02_FULL_41_11</name>
    <dbReference type="NCBI Taxonomy" id="1802675"/>
    <lineage>
        <taxon>Bacteria</taxon>
        <taxon>Candidatus Yanofskyibacteriota</taxon>
    </lineage>
</organism>
<comment type="similarity">
    <text evidence="1">Belongs to the CapA family.</text>
</comment>
<reference evidence="4 5" key="1">
    <citation type="journal article" date="2016" name="Nat. Commun.">
        <title>Thousands of microbial genomes shed light on interconnected biogeochemical processes in an aquifer system.</title>
        <authorList>
            <person name="Anantharaman K."/>
            <person name="Brown C.T."/>
            <person name="Hug L.A."/>
            <person name="Sharon I."/>
            <person name="Castelle C.J."/>
            <person name="Probst A.J."/>
            <person name="Thomas B.C."/>
            <person name="Singh A."/>
            <person name="Wilkins M.J."/>
            <person name="Karaoz U."/>
            <person name="Brodie E.L."/>
            <person name="Williams K.H."/>
            <person name="Hubbard S.S."/>
            <person name="Banfield J.F."/>
        </authorList>
    </citation>
    <scope>NUCLEOTIDE SEQUENCE [LARGE SCALE GENOMIC DNA]</scope>
</reference>
<dbReference type="CDD" id="cd07381">
    <property type="entry name" value="MPP_CapA"/>
    <property type="match status" value="1"/>
</dbReference>
<dbReference type="NCBIfam" id="TIGR04336">
    <property type="entry name" value="AmmeMemoSam_B"/>
    <property type="match status" value="1"/>
</dbReference>
<evidence type="ECO:0000256" key="1">
    <source>
        <dbReference type="ARBA" id="ARBA00005662"/>
    </source>
</evidence>
<dbReference type="Proteomes" id="UP000177167">
    <property type="component" value="Unassembled WGS sequence"/>
</dbReference>
<dbReference type="PANTHER" id="PTHR33393">
    <property type="entry name" value="POLYGLUTAMINE SYNTHESIS ACCESSORY PROTEIN RV0574C-RELATED"/>
    <property type="match status" value="1"/>
</dbReference>
<dbReference type="SUPFAM" id="SSF56300">
    <property type="entry name" value="Metallo-dependent phosphatases"/>
    <property type="match status" value="1"/>
</dbReference>
<dbReference type="AlphaFoldDB" id="A0A1F8F7Q9"/>
<dbReference type="Gene3D" id="3.40.830.10">
    <property type="entry name" value="LigB-like"/>
    <property type="match status" value="1"/>
</dbReference>
<comment type="caution">
    <text evidence="4">The sequence shown here is derived from an EMBL/GenBank/DDBJ whole genome shotgun (WGS) entry which is preliminary data.</text>
</comment>
<name>A0A1F8F7Q9_9BACT</name>
<keyword evidence="2" id="KW-0472">Membrane</keyword>
<evidence type="ECO:0000313" key="5">
    <source>
        <dbReference type="Proteomes" id="UP000177167"/>
    </source>
</evidence>
<keyword evidence="2" id="KW-1133">Transmembrane helix</keyword>
<feature type="transmembrane region" description="Helical" evidence="2">
    <location>
        <begin position="9"/>
        <end position="25"/>
    </location>
</feature>
<dbReference type="Pfam" id="PF01875">
    <property type="entry name" value="Memo"/>
    <property type="match status" value="1"/>
</dbReference>
<sequence>MAILRQRKILFLILPVLIIGAVFYFKSNPRLEVRSPNLIHVTKYTQEAGYVEDTVAKFQNAEKLEFSDTFGGITSHHVPTAFPLLAEFYSRLKNTKNIDTFIVLGPDHWEKGRADVSISEADFITPFGKLSPDMDMIKKLEESRFVVHDEAPFEDHSIHSQLLFIAKLFPDAKIVPIVFRSSTANEYAEKLGDLIASLSGPNTFVVGSVDFSHYLNEEQARPLDARSATILAGIDPRLAGLTRADSPASLTALVAAVKKMGATASIPIGAGSFNSADFSNVNDFTTGYVVQFFGTKKEKQSSNTRDGTMLFVGDIMLSRSVGAHMQEKGDYNLPFLNIADFLKGADITFANLENPVSLRGTNVGSKYSFRADPKTIGGLNFAGIDIVSIANNHMWDYGREAFLDTMTHLAKAGIDFVGGGHNFEEAHRPVIKDVKGTKVAFLAYTEFLQNVVAGTNSAGITNFNIEQIKKDIAAANQQSDLVAVSFHWGDEYQTKHNQKQEQFAKAAIDAGADLIIGHHPHVVQEVEQYKDGWIAYSLGNFIFDQNFSKETMQGLALQVNLKDAKVQGVEKIDISISKDYQPSLSYQ</sequence>
<evidence type="ECO:0000259" key="3">
    <source>
        <dbReference type="SMART" id="SM00854"/>
    </source>
</evidence>